<protein>
    <submittedName>
        <fullName evidence="9">MFS transporter</fullName>
    </submittedName>
</protein>
<organism evidence="9 10">
    <name type="scientific">Guopingia tenuis</name>
    <dbReference type="NCBI Taxonomy" id="2763656"/>
    <lineage>
        <taxon>Bacteria</taxon>
        <taxon>Bacillati</taxon>
        <taxon>Bacillota</taxon>
        <taxon>Clostridia</taxon>
        <taxon>Christensenellales</taxon>
        <taxon>Christensenellaceae</taxon>
        <taxon>Guopingia</taxon>
    </lineage>
</organism>
<evidence type="ECO:0000313" key="9">
    <source>
        <dbReference type="EMBL" id="MBC8539168.1"/>
    </source>
</evidence>
<feature type="transmembrane region" description="Helical" evidence="7">
    <location>
        <begin position="365"/>
        <end position="382"/>
    </location>
</feature>
<dbReference type="RefSeq" id="WP_249280776.1">
    <property type="nucleotide sequence ID" value="NZ_JACRSS010000005.1"/>
</dbReference>
<keyword evidence="5 7" id="KW-1133">Transmembrane helix</keyword>
<feature type="transmembrane region" description="Helical" evidence="7">
    <location>
        <begin position="12"/>
        <end position="28"/>
    </location>
</feature>
<feature type="transmembrane region" description="Helical" evidence="7">
    <location>
        <begin position="100"/>
        <end position="125"/>
    </location>
</feature>
<dbReference type="PANTHER" id="PTHR43124">
    <property type="entry name" value="PURINE EFFLUX PUMP PBUE"/>
    <property type="match status" value="1"/>
</dbReference>
<evidence type="ECO:0000256" key="3">
    <source>
        <dbReference type="ARBA" id="ARBA00022475"/>
    </source>
</evidence>
<keyword evidence="10" id="KW-1185">Reference proteome</keyword>
<dbReference type="AlphaFoldDB" id="A0A926DHZ6"/>
<evidence type="ECO:0000256" key="1">
    <source>
        <dbReference type="ARBA" id="ARBA00004651"/>
    </source>
</evidence>
<reference evidence="9" key="1">
    <citation type="submission" date="2020-08" db="EMBL/GenBank/DDBJ databases">
        <title>Genome public.</title>
        <authorList>
            <person name="Liu C."/>
            <person name="Sun Q."/>
        </authorList>
    </citation>
    <scope>NUCLEOTIDE SEQUENCE</scope>
    <source>
        <strain evidence="9">NSJ-63</strain>
    </source>
</reference>
<proteinExistence type="predicted"/>
<feature type="transmembrane region" description="Helical" evidence="7">
    <location>
        <begin position="339"/>
        <end position="359"/>
    </location>
</feature>
<dbReference type="InterPro" id="IPR020846">
    <property type="entry name" value="MFS_dom"/>
</dbReference>
<dbReference type="GO" id="GO:0022857">
    <property type="term" value="F:transmembrane transporter activity"/>
    <property type="evidence" value="ECO:0007669"/>
    <property type="project" value="InterPro"/>
</dbReference>
<accession>A0A926DHZ6</accession>
<keyword evidence="3" id="KW-1003">Cell membrane</keyword>
<feature type="transmembrane region" description="Helical" evidence="7">
    <location>
        <begin position="242"/>
        <end position="262"/>
    </location>
</feature>
<dbReference type="InterPro" id="IPR050189">
    <property type="entry name" value="MFS_Efflux_Transporters"/>
</dbReference>
<dbReference type="Proteomes" id="UP000617951">
    <property type="component" value="Unassembled WGS sequence"/>
</dbReference>
<evidence type="ECO:0000259" key="8">
    <source>
        <dbReference type="PROSITE" id="PS50850"/>
    </source>
</evidence>
<evidence type="ECO:0000256" key="7">
    <source>
        <dbReference type="SAM" id="Phobius"/>
    </source>
</evidence>
<dbReference type="PROSITE" id="PS50850">
    <property type="entry name" value="MFS"/>
    <property type="match status" value="1"/>
</dbReference>
<feature type="transmembrane region" description="Helical" evidence="7">
    <location>
        <begin position="76"/>
        <end position="94"/>
    </location>
</feature>
<name>A0A926DHZ6_9FIRM</name>
<feature type="transmembrane region" description="Helical" evidence="7">
    <location>
        <begin position="137"/>
        <end position="157"/>
    </location>
</feature>
<feature type="transmembrane region" description="Helical" evidence="7">
    <location>
        <begin position="298"/>
        <end position="318"/>
    </location>
</feature>
<keyword evidence="6 7" id="KW-0472">Membrane</keyword>
<sequence length="388" mass="41629">MENPVASRKRLPLLLVTGLFWFALYIYIPYQTPYLTAMGLAASTVGVIVGVYGFSQMVIRIPLGLFADRKSHHKPFISIGVLLAGIASLLRYLWPSGTAFLIANLISGMAASTWISFTVLFPTYYGPGGLKKATGTILMVNNCGTLIGFAVGTVVSQAAGVDILFLLSAGAALLGFLISFFVQESPAPPREHVPSIRELLGVLRFRSLWIFALAAALIQAANMSTAMSFTTEYARELGASNIQIGLCSVLYIIAGVLGSYFTGTETAQKWGDKLLFSFFFVCFIAYLILVPLSGAVWMLYILQFIGGLGFTSLLSLFMSSAMRGIPPEKKSTAMGFFQAVYGVGMTFGPMLAGLLLAGWGMIPAYFSLAALCVAGLLIVLLSRAGKEQ</sequence>
<evidence type="ECO:0000256" key="5">
    <source>
        <dbReference type="ARBA" id="ARBA00022989"/>
    </source>
</evidence>
<dbReference type="InterPro" id="IPR011701">
    <property type="entry name" value="MFS"/>
</dbReference>
<dbReference type="InterPro" id="IPR036259">
    <property type="entry name" value="MFS_trans_sf"/>
</dbReference>
<feature type="transmembrane region" description="Helical" evidence="7">
    <location>
        <begin position="274"/>
        <end position="292"/>
    </location>
</feature>
<evidence type="ECO:0000313" key="10">
    <source>
        <dbReference type="Proteomes" id="UP000617951"/>
    </source>
</evidence>
<evidence type="ECO:0000256" key="6">
    <source>
        <dbReference type="ARBA" id="ARBA00023136"/>
    </source>
</evidence>
<dbReference type="SUPFAM" id="SSF103473">
    <property type="entry name" value="MFS general substrate transporter"/>
    <property type="match status" value="1"/>
</dbReference>
<dbReference type="GO" id="GO:0005886">
    <property type="term" value="C:plasma membrane"/>
    <property type="evidence" value="ECO:0007669"/>
    <property type="project" value="UniProtKB-SubCell"/>
</dbReference>
<evidence type="ECO:0000256" key="4">
    <source>
        <dbReference type="ARBA" id="ARBA00022692"/>
    </source>
</evidence>
<feature type="transmembrane region" description="Helical" evidence="7">
    <location>
        <begin position="163"/>
        <end position="182"/>
    </location>
</feature>
<keyword evidence="2" id="KW-0813">Transport</keyword>
<dbReference type="EMBL" id="JACRSS010000005">
    <property type="protein sequence ID" value="MBC8539168.1"/>
    <property type="molecule type" value="Genomic_DNA"/>
</dbReference>
<keyword evidence="4 7" id="KW-0812">Transmembrane</keyword>
<feature type="transmembrane region" description="Helical" evidence="7">
    <location>
        <begin position="203"/>
        <end position="222"/>
    </location>
</feature>
<dbReference type="CDD" id="cd17490">
    <property type="entry name" value="MFS_YxlH_like"/>
    <property type="match status" value="1"/>
</dbReference>
<feature type="transmembrane region" description="Helical" evidence="7">
    <location>
        <begin position="34"/>
        <end position="55"/>
    </location>
</feature>
<dbReference type="Pfam" id="PF07690">
    <property type="entry name" value="MFS_1"/>
    <property type="match status" value="1"/>
</dbReference>
<gene>
    <name evidence="9" type="ORF">H8693_09530</name>
</gene>
<comment type="caution">
    <text evidence="9">The sequence shown here is derived from an EMBL/GenBank/DDBJ whole genome shotgun (WGS) entry which is preliminary data.</text>
</comment>
<dbReference type="Gene3D" id="1.20.1250.20">
    <property type="entry name" value="MFS general substrate transporter like domains"/>
    <property type="match status" value="1"/>
</dbReference>
<feature type="domain" description="Major facilitator superfamily (MFS) profile" evidence="8">
    <location>
        <begin position="9"/>
        <end position="387"/>
    </location>
</feature>
<dbReference type="PANTHER" id="PTHR43124:SF3">
    <property type="entry name" value="CHLORAMPHENICOL EFFLUX PUMP RV0191"/>
    <property type="match status" value="1"/>
</dbReference>
<comment type="subcellular location">
    <subcellularLocation>
        <location evidence="1">Cell membrane</location>
        <topology evidence="1">Multi-pass membrane protein</topology>
    </subcellularLocation>
</comment>
<evidence type="ECO:0000256" key="2">
    <source>
        <dbReference type="ARBA" id="ARBA00022448"/>
    </source>
</evidence>